<dbReference type="SUPFAM" id="SSF53335">
    <property type="entry name" value="S-adenosyl-L-methionine-dependent methyltransferases"/>
    <property type="match status" value="1"/>
</dbReference>
<keyword evidence="2" id="KW-0489">Methyltransferase</keyword>
<dbReference type="HOGENOM" id="CLU_083596_0_0_5"/>
<proteinExistence type="predicted"/>
<dbReference type="EMBL" id="CP000463">
    <property type="protein sequence ID" value="ABJ07316.1"/>
    <property type="molecule type" value="Genomic_DNA"/>
</dbReference>
<sequence>MRRCVLERNGRRMQFECPNDLTYLRAEGTIRKEPGTIAWIDGFEEGSRFWDIGANIGSFTIYAAVMRGCKVTAFEPSAENYLVLNRNIVVNHMDRKVRALAAAVDERSSIAEMHMRESLPGAALHTFGTDIDYTGNSFKAAYFQGAIGLSIDDACEVFGLPVPHYIKIDVDGLERAVVAGGVKTFAQSDCRSVLVELDLNDASEVAHISGILEGCGLTRDDSVAGNVGRDHGKVLVYNMIFRRPS</sequence>
<dbReference type="InterPro" id="IPR006342">
    <property type="entry name" value="FkbM_mtfrase"/>
</dbReference>
<dbReference type="AlphaFoldDB" id="Q07L68"/>
<dbReference type="PANTHER" id="PTHR34203">
    <property type="entry name" value="METHYLTRANSFERASE, FKBM FAMILY PROTEIN"/>
    <property type="match status" value="1"/>
</dbReference>
<dbReference type="InterPro" id="IPR052514">
    <property type="entry name" value="SAM-dependent_MTase"/>
</dbReference>
<organism evidence="2">
    <name type="scientific">Rhodopseudomonas palustris (strain BisA53)</name>
    <dbReference type="NCBI Taxonomy" id="316055"/>
    <lineage>
        <taxon>Bacteria</taxon>
        <taxon>Pseudomonadati</taxon>
        <taxon>Pseudomonadota</taxon>
        <taxon>Alphaproteobacteria</taxon>
        <taxon>Hyphomicrobiales</taxon>
        <taxon>Nitrobacteraceae</taxon>
        <taxon>Rhodopseudomonas</taxon>
    </lineage>
</organism>
<dbReference type="Pfam" id="PF05050">
    <property type="entry name" value="Methyltransf_21"/>
    <property type="match status" value="1"/>
</dbReference>
<reference evidence="2" key="1">
    <citation type="submission" date="2006-09" db="EMBL/GenBank/DDBJ databases">
        <title>Complete sequence of Rhodopseudomonas palustris BisA53.</title>
        <authorList>
            <consortium name="US DOE Joint Genome Institute"/>
            <person name="Copeland A."/>
            <person name="Lucas S."/>
            <person name="Lapidus A."/>
            <person name="Barry K."/>
            <person name="Detter J.C."/>
            <person name="Glavina del Rio T."/>
            <person name="Hammon N."/>
            <person name="Israni S."/>
            <person name="Dalin E."/>
            <person name="Tice H."/>
            <person name="Pitluck S."/>
            <person name="Chain P."/>
            <person name="Malfatti S."/>
            <person name="Shin M."/>
            <person name="Vergez L."/>
            <person name="Schmutz J."/>
            <person name="Larimer F."/>
            <person name="Land M."/>
            <person name="Hauser L."/>
            <person name="Pelletier D.A."/>
            <person name="Kyrpides N."/>
            <person name="Kim E."/>
            <person name="Harwood C.S."/>
            <person name="Oda Y."/>
            <person name="Richardson P."/>
        </authorList>
    </citation>
    <scope>NUCLEOTIDE SEQUENCE [LARGE SCALE GENOMIC DNA]</scope>
    <source>
        <strain evidence="2">BisA53</strain>
    </source>
</reference>
<gene>
    <name evidence="2" type="ordered locus">RPE_3384</name>
</gene>
<dbReference type="eggNOG" id="COG2520">
    <property type="taxonomic scope" value="Bacteria"/>
</dbReference>
<evidence type="ECO:0000259" key="1">
    <source>
        <dbReference type="Pfam" id="PF05050"/>
    </source>
</evidence>
<keyword evidence="2" id="KW-0808">Transferase</keyword>
<evidence type="ECO:0000313" key="2">
    <source>
        <dbReference type="EMBL" id="ABJ07316.1"/>
    </source>
</evidence>
<dbReference type="GO" id="GO:0008168">
    <property type="term" value="F:methyltransferase activity"/>
    <property type="evidence" value="ECO:0007669"/>
    <property type="project" value="UniProtKB-KW"/>
</dbReference>
<accession>Q07L68</accession>
<dbReference type="InterPro" id="IPR029063">
    <property type="entry name" value="SAM-dependent_MTases_sf"/>
</dbReference>
<feature type="domain" description="Methyltransferase FkbM" evidence="1">
    <location>
        <begin position="51"/>
        <end position="216"/>
    </location>
</feature>
<dbReference type="STRING" id="316055.RPE_3384"/>
<dbReference type="Gene3D" id="3.40.50.150">
    <property type="entry name" value="Vaccinia Virus protein VP39"/>
    <property type="match status" value="1"/>
</dbReference>
<dbReference type="GO" id="GO:0032259">
    <property type="term" value="P:methylation"/>
    <property type="evidence" value="ECO:0007669"/>
    <property type="project" value="UniProtKB-KW"/>
</dbReference>
<protein>
    <submittedName>
        <fullName evidence="2">Methyltransferase FkbM family</fullName>
    </submittedName>
</protein>
<name>Q07L68_RHOP5</name>
<dbReference type="KEGG" id="rpe:RPE_3384"/>
<dbReference type="PANTHER" id="PTHR34203:SF15">
    <property type="entry name" value="SLL1173 PROTEIN"/>
    <property type="match status" value="1"/>
</dbReference>
<dbReference type="NCBIfam" id="TIGR01444">
    <property type="entry name" value="fkbM_fam"/>
    <property type="match status" value="1"/>
</dbReference>